<evidence type="ECO:0000313" key="1">
    <source>
        <dbReference type="EMBL" id="GAF70006.1"/>
    </source>
</evidence>
<dbReference type="EMBL" id="BARS01003910">
    <property type="protein sequence ID" value="GAF70006.1"/>
    <property type="molecule type" value="Genomic_DNA"/>
</dbReference>
<evidence type="ECO:0008006" key="2">
    <source>
        <dbReference type="Google" id="ProtNLM"/>
    </source>
</evidence>
<sequence>MYSHILSKIKTTEEADKLNEEIDLLLNSFFEEREPGQTGFDYALKNKVRAWLSSILSEELSKEGVDTEFFLEELKKKLTTFKILKLDLAFEPTEAVIERMSLFARKNISEDVLLEINHLPNLIGGAVIIYEGEYRDFSLKKPVEEEFRKNREEIMELVGRELT</sequence>
<accession>X0S461</accession>
<organism evidence="1">
    <name type="scientific">marine sediment metagenome</name>
    <dbReference type="NCBI Taxonomy" id="412755"/>
    <lineage>
        <taxon>unclassified sequences</taxon>
        <taxon>metagenomes</taxon>
        <taxon>ecological metagenomes</taxon>
    </lineage>
</organism>
<protein>
    <recommendedName>
        <fullName evidence="2">ATP synthase subunit delta</fullName>
    </recommendedName>
</protein>
<proteinExistence type="predicted"/>
<name>X0S461_9ZZZZ</name>
<dbReference type="AlphaFoldDB" id="X0S461"/>
<comment type="caution">
    <text evidence="1">The sequence shown here is derived from an EMBL/GenBank/DDBJ whole genome shotgun (WGS) entry which is preliminary data.</text>
</comment>
<gene>
    <name evidence="1" type="ORF">S01H1_07598</name>
</gene>
<reference evidence="1" key="1">
    <citation type="journal article" date="2014" name="Front. Microbiol.">
        <title>High frequency of phylogenetically diverse reductive dehalogenase-homologous genes in deep subseafloor sedimentary metagenomes.</title>
        <authorList>
            <person name="Kawai M."/>
            <person name="Futagami T."/>
            <person name="Toyoda A."/>
            <person name="Takaki Y."/>
            <person name="Nishi S."/>
            <person name="Hori S."/>
            <person name="Arai W."/>
            <person name="Tsubouchi T."/>
            <person name="Morono Y."/>
            <person name="Uchiyama I."/>
            <person name="Ito T."/>
            <person name="Fujiyama A."/>
            <person name="Inagaki F."/>
            <person name="Takami H."/>
        </authorList>
    </citation>
    <scope>NUCLEOTIDE SEQUENCE</scope>
    <source>
        <strain evidence="1">Expedition CK06-06</strain>
    </source>
</reference>